<gene>
    <name evidence="11" type="ORF">C882_4495</name>
</gene>
<proteinExistence type="inferred from homology"/>
<evidence type="ECO:0000256" key="5">
    <source>
        <dbReference type="ARBA" id="ARBA00023110"/>
    </source>
</evidence>
<keyword evidence="9" id="KW-0732">Signal</keyword>
<dbReference type="InterPro" id="IPR027304">
    <property type="entry name" value="Trigger_fact/SurA_dom_sf"/>
</dbReference>
<feature type="chain" id="PRO_5007921338" description="Parvulin-like PPIase" evidence="9">
    <location>
        <begin position="30"/>
        <end position="288"/>
    </location>
</feature>
<dbReference type="Gene3D" id="3.10.50.40">
    <property type="match status" value="1"/>
</dbReference>
<dbReference type="EC" id="5.2.1.8" evidence="3"/>
<evidence type="ECO:0000256" key="9">
    <source>
        <dbReference type="SAM" id="SignalP"/>
    </source>
</evidence>
<evidence type="ECO:0000256" key="1">
    <source>
        <dbReference type="ARBA" id="ARBA00000971"/>
    </source>
</evidence>
<reference evidence="11 12" key="1">
    <citation type="journal article" date="2013" name="Genome Announc.">
        <title>Draft Genome Sequence of an Alphaproteobacterium, Caenispirillum salinarum AK4(T), Isolated from a Solar Saltern.</title>
        <authorList>
            <person name="Khatri I."/>
            <person name="Singh A."/>
            <person name="Korpole S."/>
            <person name="Pinnaka A.K."/>
            <person name="Subramanian S."/>
        </authorList>
    </citation>
    <scope>NUCLEOTIDE SEQUENCE [LARGE SCALE GENOMIC DNA]</scope>
    <source>
        <strain evidence="11 12">AK4</strain>
    </source>
</reference>
<evidence type="ECO:0000259" key="10">
    <source>
        <dbReference type="PROSITE" id="PS50198"/>
    </source>
</evidence>
<accession>K9HQ11</accession>
<dbReference type="InterPro" id="IPR023058">
    <property type="entry name" value="PPIase_PpiC_CS"/>
</dbReference>
<comment type="similarity">
    <text evidence="2">Belongs to the PpiC/parvulin rotamase family.</text>
</comment>
<dbReference type="GO" id="GO:0003755">
    <property type="term" value="F:peptidyl-prolyl cis-trans isomerase activity"/>
    <property type="evidence" value="ECO:0007669"/>
    <property type="project" value="UniProtKB-KW"/>
</dbReference>
<evidence type="ECO:0000256" key="7">
    <source>
        <dbReference type="ARBA" id="ARBA00031484"/>
    </source>
</evidence>
<dbReference type="Proteomes" id="UP000009881">
    <property type="component" value="Unassembled WGS sequence"/>
</dbReference>
<dbReference type="Pfam" id="PF13616">
    <property type="entry name" value="Rotamase_3"/>
    <property type="match status" value="1"/>
</dbReference>
<dbReference type="PANTHER" id="PTHR47245">
    <property type="entry name" value="PEPTIDYLPROLYL ISOMERASE"/>
    <property type="match status" value="1"/>
</dbReference>
<evidence type="ECO:0000256" key="4">
    <source>
        <dbReference type="ARBA" id="ARBA00018370"/>
    </source>
</evidence>
<feature type="domain" description="PpiC" evidence="10">
    <location>
        <begin position="144"/>
        <end position="234"/>
    </location>
</feature>
<evidence type="ECO:0000256" key="3">
    <source>
        <dbReference type="ARBA" id="ARBA00013194"/>
    </source>
</evidence>
<dbReference type="SUPFAM" id="SSF109998">
    <property type="entry name" value="Triger factor/SurA peptide-binding domain-like"/>
    <property type="match status" value="1"/>
</dbReference>
<dbReference type="Pfam" id="PF13624">
    <property type="entry name" value="SurA_N_3"/>
    <property type="match status" value="1"/>
</dbReference>
<dbReference type="RefSeq" id="WP_009540603.1">
    <property type="nucleotide sequence ID" value="NZ_ANHY01000008.1"/>
</dbReference>
<dbReference type="PANTHER" id="PTHR47245:SF2">
    <property type="entry name" value="PEPTIDYL-PROLYL CIS-TRANS ISOMERASE HP_0175-RELATED"/>
    <property type="match status" value="1"/>
</dbReference>
<keyword evidence="5 8" id="KW-0697">Rotamase</keyword>
<feature type="signal peptide" evidence="9">
    <location>
        <begin position="1"/>
        <end position="29"/>
    </location>
</feature>
<dbReference type="eggNOG" id="COG0760">
    <property type="taxonomic scope" value="Bacteria"/>
</dbReference>
<dbReference type="SUPFAM" id="SSF54534">
    <property type="entry name" value="FKBP-like"/>
    <property type="match status" value="1"/>
</dbReference>
<dbReference type="InterPro" id="IPR000297">
    <property type="entry name" value="PPIase_PpiC"/>
</dbReference>
<evidence type="ECO:0000256" key="8">
    <source>
        <dbReference type="PROSITE-ProRule" id="PRU00278"/>
    </source>
</evidence>
<dbReference type="PROSITE" id="PS50198">
    <property type="entry name" value="PPIC_PPIASE_2"/>
    <property type="match status" value="1"/>
</dbReference>
<evidence type="ECO:0000313" key="11">
    <source>
        <dbReference type="EMBL" id="EKV30536.1"/>
    </source>
</evidence>
<dbReference type="AlphaFoldDB" id="K9HQ11"/>
<evidence type="ECO:0000256" key="2">
    <source>
        <dbReference type="ARBA" id="ARBA00007656"/>
    </source>
</evidence>
<comment type="caution">
    <text evidence="11">The sequence shown here is derived from an EMBL/GenBank/DDBJ whole genome shotgun (WGS) entry which is preliminary data.</text>
</comment>
<sequence>MVFKSLRAALFATAIALPAVVAAPAPSFAQDEDPVVARVGDQEIRRSELQAIKQGMAEQVPQVAMMPMEAVFQPLVERAIDSMLLTQAGRDAGLADSEEVQKRLEDAKSRIIQQVYLEQMIDEELTDARIQEAYEQFKQQTPEEPEVSARHILVETEEKAQEIIDKLEGGADFAELAKTESTGPSGAKGGELGWFKKGDMVEPFAAAAFAMEPGDISESPVQTQFGWHVIKVEDRRTAEAPPLEQVEGQLRQQLAQTVVAEKVQALREDTEVEIYGPTGKTEGDSTAE</sequence>
<dbReference type="PROSITE" id="PS01096">
    <property type="entry name" value="PPIC_PPIASE_1"/>
    <property type="match status" value="1"/>
</dbReference>
<dbReference type="EMBL" id="ANHY01000008">
    <property type="protein sequence ID" value="EKV30536.1"/>
    <property type="molecule type" value="Genomic_DNA"/>
</dbReference>
<protein>
    <recommendedName>
        <fullName evidence="4">Parvulin-like PPIase</fullName>
        <ecNumber evidence="3">5.2.1.8</ecNumber>
    </recommendedName>
    <alternativeName>
        <fullName evidence="6">Peptidyl-prolyl cis-trans isomerase plp</fullName>
    </alternativeName>
    <alternativeName>
        <fullName evidence="7">Rotamase plp</fullName>
    </alternativeName>
</protein>
<name>K9HQ11_9PROT</name>
<evidence type="ECO:0000313" key="12">
    <source>
        <dbReference type="Proteomes" id="UP000009881"/>
    </source>
</evidence>
<dbReference type="STRING" id="1238182.C882_4495"/>
<dbReference type="OrthoDB" id="14196at2"/>
<keyword evidence="12" id="KW-1185">Reference proteome</keyword>
<comment type="catalytic activity">
    <reaction evidence="1">
        <text>[protein]-peptidylproline (omega=180) = [protein]-peptidylproline (omega=0)</text>
        <dbReference type="Rhea" id="RHEA:16237"/>
        <dbReference type="Rhea" id="RHEA-COMP:10747"/>
        <dbReference type="Rhea" id="RHEA-COMP:10748"/>
        <dbReference type="ChEBI" id="CHEBI:83833"/>
        <dbReference type="ChEBI" id="CHEBI:83834"/>
        <dbReference type="EC" id="5.2.1.8"/>
    </reaction>
</comment>
<dbReference type="InterPro" id="IPR050245">
    <property type="entry name" value="PrsA_foldase"/>
</dbReference>
<evidence type="ECO:0000256" key="6">
    <source>
        <dbReference type="ARBA" id="ARBA00030642"/>
    </source>
</evidence>
<dbReference type="InterPro" id="IPR046357">
    <property type="entry name" value="PPIase_dom_sf"/>
</dbReference>
<keyword evidence="8 11" id="KW-0413">Isomerase</keyword>
<organism evidence="11 12">
    <name type="scientific">Caenispirillum salinarum AK4</name>
    <dbReference type="NCBI Taxonomy" id="1238182"/>
    <lineage>
        <taxon>Bacteria</taxon>
        <taxon>Pseudomonadati</taxon>
        <taxon>Pseudomonadota</taxon>
        <taxon>Alphaproteobacteria</taxon>
        <taxon>Rhodospirillales</taxon>
        <taxon>Novispirillaceae</taxon>
        <taxon>Caenispirillum</taxon>
    </lineage>
</organism>